<organism evidence="1 2">
    <name type="scientific">Arenibacter certesii</name>
    <dbReference type="NCBI Taxonomy" id="228955"/>
    <lineage>
        <taxon>Bacteria</taxon>
        <taxon>Pseudomonadati</taxon>
        <taxon>Bacteroidota</taxon>
        <taxon>Flavobacteriia</taxon>
        <taxon>Flavobacteriales</taxon>
        <taxon>Flavobacteriaceae</taxon>
        <taxon>Arenibacter</taxon>
    </lineage>
</organism>
<keyword evidence="2" id="KW-1185">Reference proteome</keyword>
<proteinExistence type="predicted"/>
<reference evidence="1" key="1">
    <citation type="journal article" date="2014" name="Int. J. Syst. Evol. Microbiol.">
        <title>Complete genome sequence of Corynebacterium casei LMG S-19264T (=DSM 44701T), isolated from a smear-ripened cheese.</title>
        <authorList>
            <consortium name="US DOE Joint Genome Institute (JGI-PGF)"/>
            <person name="Walter F."/>
            <person name="Albersmeier A."/>
            <person name="Kalinowski J."/>
            <person name="Ruckert C."/>
        </authorList>
    </citation>
    <scope>NUCLEOTIDE SEQUENCE</scope>
    <source>
        <strain evidence="1">KCTC 12113</strain>
    </source>
</reference>
<dbReference type="EMBL" id="BMWP01000010">
    <property type="protein sequence ID" value="GGW33507.1"/>
    <property type="molecule type" value="Genomic_DNA"/>
</dbReference>
<dbReference type="Proteomes" id="UP000634668">
    <property type="component" value="Unassembled WGS sequence"/>
</dbReference>
<name>A0A918IV53_9FLAO</name>
<reference evidence="1" key="2">
    <citation type="submission" date="2020-09" db="EMBL/GenBank/DDBJ databases">
        <authorList>
            <person name="Sun Q."/>
            <person name="Kim S."/>
        </authorList>
    </citation>
    <scope>NUCLEOTIDE SEQUENCE</scope>
    <source>
        <strain evidence="1">KCTC 12113</strain>
    </source>
</reference>
<comment type="caution">
    <text evidence="1">The sequence shown here is derived from an EMBL/GenBank/DDBJ whole genome shotgun (WGS) entry which is preliminary data.</text>
</comment>
<gene>
    <name evidence="1" type="ORF">GCM10007383_18240</name>
</gene>
<dbReference type="AlphaFoldDB" id="A0A918IV53"/>
<accession>A0A918IV53</accession>
<evidence type="ECO:0000313" key="2">
    <source>
        <dbReference type="Proteomes" id="UP000634668"/>
    </source>
</evidence>
<evidence type="ECO:0000313" key="1">
    <source>
        <dbReference type="EMBL" id="GGW33507.1"/>
    </source>
</evidence>
<protein>
    <submittedName>
        <fullName evidence="1">Uncharacterized protein</fullName>
    </submittedName>
</protein>
<sequence>MSPFFNALAFTGVIGGAIDDVWPSNNDGAKQAIPTPVAFFKNCLLSFMKMGIWAKITKFHIKT</sequence>